<name>A0ACB8CND5_DERSI</name>
<protein>
    <submittedName>
        <fullName evidence="1">Uncharacterized protein</fullName>
    </submittedName>
</protein>
<comment type="caution">
    <text evidence="1">The sequence shown here is derived from an EMBL/GenBank/DDBJ whole genome shotgun (WGS) entry which is preliminary data.</text>
</comment>
<dbReference type="Proteomes" id="UP000821865">
    <property type="component" value="Chromosome 6"/>
</dbReference>
<evidence type="ECO:0000313" key="1">
    <source>
        <dbReference type="EMBL" id="KAH7946402.1"/>
    </source>
</evidence>
<accession>A0ACB8CND5</accession>
<proteinExistence type="predicted"/>
<dbReference type="EMBL" id="CM023475">
    <property type="protein sequence ID" value="KAH7946402.1"/>
    <property type="molecule type" value="Genomic_DNA"/>
</dbReference>
<sequence>MSAKGPRVSAEQSAILLQFIEQHPYLARTSTELSPRMTAARKNELWEQLAALLNEQGPAVKTPIRWRNHWAKLGHKAKKEAARAASEKRPTGCAGQVRLPPPPPPHLQQPQPYHGLPASQAPRRQATRQELDDVVCKATAECVRQGQSAEARAI</sequence>
<organism evidence="1 2">
    <name type="scientific">Dermacentor silvarum</name>
    <name type="common">Tick</name>
    <dbReference type="NCBI Taxonomy" id="543639"/>
    <lineage>
        <taxon>Eukaryota</taxon>
        <taxon>Metazoa</taxon>
        <taxon>Ecdysozoa</taxon>
        <taxon>Arthropoda</taxon>
        <taxon>Chelicerata</taxon>
        <taxon>Arachnida</taxon>
        <taxon>Acari</taxon>
        <taxon>Parasitiformes</taxon>
        <taxon>Ixodida</taxon>
        <taxon>Ixodoidea</taxon>
        <taxon>Ixodidae</taxon>
        <taxon>Rhipicephalinae</taxon>
        <taxon>Dermacentor</taxon>
    </lineage>
</organism>
<keyword evidence="2" id="KW-1185">Reference proteome</keyword>
<reference evidence="1" key="1">
    <citation type="submission" date="2020-05" db="EMBL/GenBank/DDBJ databases">
        <title>Large-scale comparative analyses of tick genomes elucidate their genetic diversity and vector capacities.</title>
        <authorList>
            <person name="Jia N."/>
            <person name="Wang J."/>
            <person name="Shi W."/>
            <person name="Du L."/>
            <person name="Sun Y."/>
            <person name="Zhan W."/>
            <person name="Jiang J."/>
            <person name="Wang Q."/>
            <person name="Zhang B."/>
            <person name="Ji P."/>
            <person name="Sakyi L.B."/>
            <person name="Cui X."/>
            <person name="Yuan T."/>
            <person name="Jiang B."/>
            <person name="Yang W."/>
            <person name="Lam T.T.-Y."/>
            <person name="Chang Q."/>
            <person name="Ding S."/>
            <person name="Wang X."/>
            <person name="Zhu J."/>
            <person name="Ruan X."/>
            <person name="Zhao L."/>
            <person name="Wei J."/>
            <person name="Que T."/>
            <person name="Du C."/>
            <person name="Cheng J."/>
            <person name="Dai P."/>
            <person name="Han X."/>
            <person name="Huang E."/>
            <person name="Gao Y."/>
            <person name="Liu J."/>
            <person name="Shao H."/>
            <person name="Ye R."/>
            <person name="Li L."/>
            <person name="Wei W."/>
            <person name="Wang X."/>
            <person name="Wang C."/>
            <person name="Yang T."/>
            <person name="Huo Q."/>
            <person name="Li W."/>
            <person name="Guo W."/>
            <person name="Chen H."/>
            <person name="Zhou L."/>
            <person name="Ni X."/>
            <person name="Tian J."/>
            <person name="Zhou Y."/>
            <person name="Sheng Y."/>
            <person name="Liu T."/>
            <person name="Pan Y."/>
            <person name="Xia L."/>
            <person name="Li J."/>
            <person name="Zhao F."/>
            <person name="Cao W."/>
        </authorList>
    </citation>
    <scope>NUCLEOTIDE SEQUENCE</scope>
    <source>
        <strain evidence="1">Dsil-2018</strain>
    </source>
</reference>
<gene>
    <name evidence="1" type="ORF">HPB49_024444</name>
</gene>
<evidence type="ECO:0000313" key="2">
    <source>
        <dbReference type="Proteomes" id="UP000821865"/>
    </source>
</evidence>